<comment type="caution">
    <text evidence="1">The sequence shown here is derived from an EMBL/GenBank/DDBJ whole genome shotgun (WGS) entry which is preliminary data.</text>
</comment>
<evidence type="ECO:0000313" key="1">
    <source>
        <dbReference type="EMBL" id="KAI5627840.1"/>
    </source>
</evidence>
<name>A0AAD5B4V2_SILAS</name>
<keyword evidence="2" id="KW-1185">Reference proteome</keyword>
<dbReference type="AlphaFoldDB" id="A0AAD5B4V2"/>
<organism evidence="1 2">
    <name type="scientific">Silurus asotus</name>
    <name type="common">Amur catfish</name>
    <name type="synonym">Parasilurus asotus</name>
    <dbReference type="NCBI Taxonomy" id="30991"/>
    <lineage>
        <taxon>Eukaryota</taxon>
        <taxon>Metazoa</taxon>
        <taxon>Chordata</taxon>
        <taxon>Craniata</taxon>
        <taxon>Vertebrata</taxon>
        <taxon>Euteleostomi</taxon>
        <taxon>Actinopterygii</taxon>
        <taxon>Neopterygii</taxon>
        <taxon>Teleostei</taxon>
        <taxon>Ostariophysi</taxon>
        <taxon>Siluriformes</taxon>
        <taxon>Siluridae</taxon>
        <taxon>Silurus</taxon>
    </lineage>
</organism>
<feature type="non-terminal residue" evidence="1">
    <location>
        <position position="108"/>
    </location>
</feature>
<dbReference type="GO" id="GO:0016874">
    <property type="term" value="F:ligase activity"/>
    <property type="evidence" value="ECO:0007669"/>
    <property type="project" value="UniProtKB-KW"/>
</dbReference>
<accession>A0AAD5B4V2</accession>
<gene>
    <name evidence="1" type="ORF">C0J50_12821</name>
</gene>
<protein>
    <submittedName>
        <fullName evidence="1">Isoleucine--tRNA ligase, cytoplasmic</fullName>
    </submittedName>
</protein>
<dbReference type="EMBL" id="MU548660">
    <property type="protein sequence ID" value="KAI5627840.1"/>
    <property type="molecule type" value="Genomic_DNA"/>
</dbReference>
<proteinExistence type="predicted"/>
<evidence type="ECO:0000313" key="2">
    <source>
        <dbReference type="Proteomes" id="UP001205998"/>
    </source>
</evidence>
<dbReference type="Proteomes" id="UP001205998">
    <property type="component" value="Unassembled WGS sequence"/>
</dbReference>
<reference evidence="1" key="1">
    <citation type="submission" date="2018-07" db="EMBL/GenBank/DDBJ databases">
        <title>Comparative genomics of catfishes provides insights into carnivory and benthic adaptation.</title>
        <authorList>
            <person name="Zhang Y."/>
            <person name="Wang D."/>
            <person name="Peng Z."/>
            <person name="Zheng S."/>
            <person name="Shao F."/>
            <person name="Tao W."/>
        </authorList>
    </citation>
    <scope>NUCLEOTIDE SEQUENCE</scope>
    <source>
        <strain evidence="1">Chongqing</strain>
    </source>
</reference>
<keyword evidence="1" id="KW-0436">Ligase</keyword>
<sequence length="108" mass="11753">MFAMSLSLKGHLVPSDEITVYYSSEPAGDYLDKVIQAHSDFIFATIKAPLKLYPVPKNASVIVQEKTQLKGCDLDLTIIKGAAVSRAPLTGPACAHINIRVNLNNKQQ</sequence>